<sequence length="248" mass="27485">MTTSSRPTWTPKFCTGQWGMGWLIKTTEDMTMVRPNFGFVLPTRSTPPTQVDYSNIARVQHLTHPMDTCSKCHSTWFAGDGAAILLQHARELYDFANTHRCEYSDSIMDDNFHSSAIISYAMSDCTVLPNQGAATTLRLAQRFHATSVPQLNKVRQGTLEGGVVITPNLGVSPVGTQVLEGVVLVRAPYHTPVKYMHVWLRTTVRVPVACGGCVRARAVTSYEINIGYTRKDSKFKKLTKSPPLCCAD</sequence>
<dbReference type="AlphaFoldDB" id="A0A7R9GWB9"/>
<proteinExistence type="predicted"/>
<reference evidence="1" key="1">
    <citation type="submission" date="2020-11" db="EMBL/GenBank/DDBJ databases">
        <authorList>
            <person name="Tran Van P."/>
        </authorList>
    </citation>
    <scope>NUCLEOTIDE SEQUENCE</scope>
</reference>
<accession>A0A7R9GWB9</accession>
<protein>
    <submittedName>
        <fullName evidence="1">Uncharacterized protein</fullName>
    </submittedName>
</protein>
<dbReference type="EMBL" id="OD001019">
    <property type="protein sequence ID" value="CAD7400275.1"/>
    <property type="molecule type" value="Genomic_DNA"/>
</dbReference>
<organism evidence="1">
    <name type="scientific">Timema poppense</name>
    <name type="common">Walking stick</name>
    <dbReference type="NCBI Taxonomy" id="170557"/>
    <lineage>
        <taxon>Eukaryota</taxon>
        <taxon>Metazoa</taxon>
        <taxon>Ecdysozoa</taxon>
        <taxon>Arthropoda</taxon>
        <taxon>Hexapoda</taxon>
        <taxon>Insecta</taxon>
        <taxon>Pterygota</taxon>
        <taxon>Neoptera</taxon>
        <taxon>Polyneoptera</taxon>
        <taxon>Phasmatodea</taxon>
        <taxon>Timematodea</taxon>
        <taxon>Timematoidea</taxon>
        <taxon>Timematidae</taxon>
        <taxon>Timema</taxon>
    </lineage>
</organism>
<evidence type="ECO:0000313" key="1">
    <source>
        <dbReference type="EMBL" id="CAD7400275.1"/>
    </source>
</evidence>
<name>A0A7R9GWB9_TIMPO</name>
<gene>
    <name evidence="1" type="ORF">TPSB3V08_LOCUS2547</name>
</gene>